<dbReference type="AlphaFoldDB" id="A0A9D1UG15"/>
<gene>
    <name evidence="2" type="ORF">IAA48_05950</name>
</gene>
<accession>A0A9D1UG15</accession>
<dbReference type="InterPro" id="IPR041657">
    <property type="entry name" value="HTH_17"/>
</dbReference>
<sequence>MQISTNAVDEVNTAKELLDLFNRIEEKADKIKGSFKFLTIKDVMDLTGYSEPTVQKLFRRKDFPAWEIGKNKIVFAPAFYEYAMKGVKD</sequence>
<name>A0A9D1UG15_9FIRM</name>
<dbReference type="EMBL" id="DXGE01000024">
    <property type="protein sequence ID" value="HIW86023.1"/>
    <property type="molecule type" value="Genomic_DNA"/>
</dbReference>
<evidence type="ECO:0000313" key="2">
    <source>
        <dbReference type="EMBL" id="HIW86023.1"/>
    </source>
</evidence>
<dbReference type="Pfam" id="PF12728">
    <property type="entry name" value="HTH_17"/>
    <property type="match status" value="1"/>
</dbReference>
<evidence type="ECO:0000313" key="3">
    <source>
        <dbReference type="Proteomes" id="UP000824205"/>
    </source>
</evidence>
<reference evidence="2" key="1">
    <citation type="journal article" date="2021" name="PeerJ">
        <title>Extensive microbial diversity within the chicken gut microbiome revealed by metagenomics and culture.</title>
        <authorList>
            <person name="Gilroy R."/>
            <person name="Ravi A."/>
            <person name="Getino M."/>
            <person name="Pursley I."/>
            <person name="Horton D.L."/>
            <person name="Alikhan N.F."/>
            <person name="Baker D."/>
            <person name="Gharbi K."/>
            <person name="Hall N."/>
            <person name="Watson M."/>
            <person name="Adriaenssens E.M."/>
            <person name="Foster-Nyarko E."/>
            <person name="Jarju S."/>
            <person name="Secka A."/>
            <person name="Antonio M."/>
            <person name="Oren A."/>
            <person name="Chaudhuri R.R."/>
            <person name="La Ragione R."/>
            <person name="Hildebrand F."/>
            <person name="Pallen M.J."/>
        </authorList>
    </citation>
    <scope>NUCLEOTIDE SEQUENCE</scope>
    <source>
        <strain evidence="2">421</strain>
    </source>
</reference>
<dbReference type="Proteomes" id="UP000824205">
    <property type="component" value="Unassembled WGS sequence"/>
</dbReference>
<reference evidence="2" key="2">
    <citation type="submission" date="2021-04" db="EMBL/GenBank/DDBJ databases">
        <authorList>
            <person name="Gilroy R."/>
        </authorList>
    </citation>
    <scope>NUCLEOTIDE SEQUENCE</scope>
    <source>
        <strain evidence="2">421</strain>
    </source>
</reference>
<comment type="caution">
    <text evidence="2">The sequence shown here is derived from an EMBL/GenBank/DDBJ whole genome shotgun (WGS) entry which is preliminary data.</text>
</comment>
<feature type="domain" description="Helix-turn-helix" evidence="1">
    <location>
        <begin position="37"/>
        <end position="70"/>
    </location>
</feature>
<proteinExistence type="predicted"/>
<protein>
    <submittedName>
        <fullName evidence="2">Helix-turn-helix domain-containing protein</fullName>
    </submittedName>
</protein>
<evidence type="ECO:0000259" key="1">
    <source>
        <dbReference type="Pfam" id="PF12728"/>
    </source>
</evidence>
<organism evidence="2 3">
    <name type="scientific">Candidatus Eubacterium faecipullorum</name>
    <dbReference type="NCBI Taxonomy" id="2838571"/>
    <lineage>
        <taxon>Bacteria</taxon>
        <taxon>Bacillati</taxon>
        <taxon>Bacillota</taxon>
        <taxon>Clostridia</taxon>
        <taxon>Eubacteriales</taxon>
        <taxon>Eubacteriaceae</taxon>
        <taxon>Eubacterium</taxon>
    </lineage>
</organism>